<dbReference type="Pfam" id="PF11949">
    <property type="entry name" value="DUF3466"/>
    <property type="match status" value="1"/>
</dbReference>
<gene>
    <name evidence="2" type="ORF">AL536_13640</name>
    <name evidence="3" type="ORF">NCTC11327_01471</name>
</gene>
<evidence type="ECO:0000313" key="3">
    <source>
        <dbReference type="EMBL" id="SUP24477.1"/>
    </source>
</evidence>
<name>A0AAX2LRH5_VIBFL</name>
<evidence type="ECO:0000313" key="2">
    <source>
        <dbReference type="EMBL" id="AMF96148.2"/>
    </source>
</evidence>
<dbReference type="EMBL" id="CP014035">
    <property type="protein sequence ID" value="AMF96148.2"/>
    <property type="molecule type" value="Genomic_DNA"/>
</dbReference>
<dbReference type="InterPro" id="IPR022562">
    <property type="entry name" value="DUF3466"/>
</dbReference>
<evidence type="ECO:0000313" key="5">
    <source>
        <dbReference type="Proteomes" id="UP000254626"/>
    </source>
</evidence>
<accession>A0AAX2LRH5</accession>
<evidence type="ECO:0000256" key="1">
    <source>
        <dbReference type="SAM" id="SignalP"/>
    </source>
</evidence>
<protein>
    <submittedName>
        <fullName evidence="2">DUF3466 domain-containing protein</fullName>
    </submittedName>
    <submittedName>
        <fullName evidence="3">Membrane protein</fullName>
    </submittedName>
</protein>
<sequence>MKPMSSNTFKLTFITAAILSSTSASAALYQVVEVTPATTSSYVSAYGVAIQPGTATDGSSDLSKGCFDSGATNCSEDDFTLAGETRLKETNAGEAVDGLSFREEAPFGMDNAFIYIQDSDDFENYCDAQLLYATCETWASIRWNLWSNEISGVSTTNSIAFTGSSTTGSSVDESYNVVVNSLDDSGDPIGIKLAQGDVSSYRRNTVDALADNITTSSYLQSRAWKTDGTYTVGSVSTSVSNTNGTYYSSKAAMWSSDGLVQVAWPSNTQVYNNSTIAQGSFRDFVIDDDADETIYAVGYNSFYSNRNYMEASISKVAKADFATPSNWSTVGVTNAKVYSDGGTSGDHIYSNTRLTSVNSNLIAIGEAKRQGGAPSNGAAANRLFVVSDVSASSPSATFLSGGIFFDGAGGKAGAINNYNEIVGQIDAESTREASGKPRRKRGFIYPYNGTGTDSDRREVFNNQGWWLDNLTNGGTYSSHNNQYRIIDATDINDAGVISATALKCDGGYDTTAYNATCGNGNQDETTVAVKLVPIPGASSDDISSRGTDETAAERKGAGVGLWMLAVLGFLGFRRK</sequence>
<organism evidence="3 5">
    <name type="scientific">Vibrio fluvialis</name>
    <dbReference type="NCBI Taxonomy" id="676"/>
    <lineage>
        <taxon>Bacteria</taxon>
        <taxon>Pseudomonadati</taxon>
        <taxon>Pseudomonadota</taxon>
        <taxon>Gammaproteobacteria</taxon>
        <taxon>Vibrionales</taxon>
        <taxon>Vibrionaceae</taxon>
        <taxon>Vibrio</taxon>
    </lineage>
</organism>
<dbReference type="Proteomes" id="UP000254626">
    <property type="component" value="Unassembled WGS sequence"/>
</dbReference>
<reference evidence="3 5" key="3">
    <citation type="submission" date="2018-06" db="EMBL/GenBank/DDBJ databases">
        <authorList>
            <consortium name="Pathogen Informatics"/>
            <person name="Doyle S."/>
        </authorList>
    </citation>
    <scope>NUCLEOTIDE SEQUENCE [LARGE SCALE GENOMIC DNA]</scope>
    <source>
        <strain evidence="3 5">NCTC11327</strain>
    </source>
</reference>
<reference evidence="4" key="1">
    <citation type="submission" date="2015-12" db="EMBL/GenBank/DDBJ databases">
        <title>FDA dAtabase for Regulatory Grade micrObial Sequences (FDA-ARGOS): Supporting development and validation of Infectious Disease Dx tests.</title>
        <authorList>
            <person name="Hoffmann M."/>
            <person name="Allard M."/>
            <person name="Evans P."/>
            <person name="Brown E."/>
            <person name="Tallon L.J."/>
            <person name="Sadzewicz L."/>
            <person name="Sengamalay N."/>
            <person name="Ott S."/>
            <person name="Godinez A."/>
            <person name="Nagaraj S."/>
            <person name="Vyas G."/>
            <person name="Aluvathingal J."/>
            <person name="Nadendla S."/>
            <person name="Geyer C."/>
            <person name="Sichtig H."/>
        </authorList>
    </citation>
    <scope>NUCLEOTIDE SEQUENCE [LARGE SCALE GENOMIC DNA]</scope>
    <source>
        <strain evidence="4">ATCC 33809</strain>
    </source>
</reference>
<evidence type="ECO:0000313" key="4">
    <source>
        <dbReference type="Proteomes" id="UP000057088"/>
    </source>
</evidence>
<feature type="signal peptide" evidence="1">
    <location>
        <begin position="1"/>
        <end position="26"/>
    </location>
</feature>
<keyword evidence="1" id="KW-0732">Signal</keyword>
<keyword evidence="4" id="KW-1185">Reference proteome</keyword>
<reference evidence="2" key="2">
    <citation type="submission" date="2018-01" db="EMBL/GenBank/DDBJ databases">
        <title>FDA dAtabase for Regulatory Grade micrObial Sequences (FDA-ARGOS): Supporting development and validation of Infectious Disease Dx tests.</title>
        <authorList>
            <person name="Hoffmann M."/>
            <person name="Allard M."/>
            <person name="Evans P."/>
            <person name="Brown E."/>
            <person name="Tallon L."/>
            <person name="Sadzewicz L."/>
            <person name="Sengamalay N."/>
            <person name="Ott S."/>
            <person name="Godinez A."/>
            <person name="Nagaraj S."/>
            <person name="Vyas G."/>
            <person name="Aluvathingal J."/>
            <person name="Nadendla S."/>
            <person name="Geyer C."/>
            <person name="Sichtig H."/>
        </authorList>
    </citation>
    <scope>NUCLEOTIDE SEQUENCE</scope>
    <source>
        <strain evidence="2">ATCC 33809</strain>
    </source>
</reference>
<dbReference type="GeneID" id="29386457"/>
<dbReference type="RefSeq" id="WP_081094766.1">
    <property type="nucleotide sequence ID" value="NZ_CABLBX010000001.1"/>
</dbReference>
<dbReference type="Proteomes" id="UP000057088">
    <property type="component" value="Chromosome 2"/>
</dbReference>
<dbReference type="AlphaFoldDB" id="A0AAX2LRH5"/>
<dbReference type="EMBL" id="UHIP01000001">
    <property type="protein sequence ID" value="SUP24477.1"/>
    <property type="molecule type" value="Genomic_DNA"/>
</dbReference>
<feature type="chain" id="PRO_5043544868" evidence="1">
    <location>
        <begin position="27"/>
        <end position="575"/>
    </location>
</feature>
<proteinExistence type="predicted"/>